<dbReference type="Proteomes" id="UP000198729">
    <property type="component" value="Unassembled WGS sequence"/>
</dbReference>
<dbReference type="PANTHER" id="PTHR33653">
    <property type="entry name" value="RIBONUCLEASE VAPC2"/>
    <property type="match status" value="1"/>
</dbReference>
<accession>A0A1G5SKC1</accession>
<dbReference type="CDD" id="cd18741">
    <property type="entry name" value="PIN_VapC4-5_FitB-like"/>
    <property type="match status" value="1"/>
</dbReference>
<evidence type="ECO:0000256" key="4">
    <source>
        <dbReference type="ARBA" id="ARBA00022723"/>
    </source>
</evidence>
<evidence type="ECO:0000313" key="10">
    <source>
        <dbReference type="Proteomes" id="UP000198729"/>
    </source>
</evidence>
<dbReference type="InterPro" id="IPR002716">
    <property type="entry name" value="PIN_dom"/>
</dbReference>
<evidence type="ECO:0000259" key="8">
    <source>
        <dbReference type="Pfam" id="PF01850"/>
    </source>
</evidence>
<keyword evidence="3" id="KW-0540">Nuclease</keyword>
<dbReference type="AlphaFoldDB" id="A0A1G5SKC1"/>
<feature type="domain" description="PIN" evidence="8">
    <location>
        <begin position="4"/>
        <end position="110"/>
    </location>
</feature>
<keyword evidence="6" id="KW-0460">Magnesium</keyword>
<dbReference type="GO" id="GO:0004518">
    <property type="term" value="F:nuclease activity"/>
    <property type="evidence" value="ECO:0007669"/>
    <property type="project" value="UniProtKB-KW"/>
</dbReference>
<proteinExistence type="inferred from homology"/>
<organism evidence="9 10">
    <name type="scientific">Nitrosomonas mobilis</name>
    <dbReference type="NCBI Taxonomy" id="51642"/>
    <lineage>
        <taxon>Bacteria</taxon>
        <taxon>Pseudomonadati</taxon>
        <taxon>Pseudomonadota</taxon>
        <taxon>Betaproteobacteria</taxon>
        <taxon>Nitrosomonadales</taxon>
        <taxon>Nitrosomonadaceae</taxon>
        <taxon>Nitrosomonas</taxon>
    </lineage>
</organism>
<dbReference type="RefSeq" id="WP_090288080.1">
    <property type="nucleotide sequence ID" value="NZ_FMWO01000092.1"/>
</dbReference>
<dbReference type="PANTHER" id="PTHR33653:SF1">
    <property type="entry name" value="RIBONUCLEASE VAPC2"/>
    <property type="match status" value="1"/>
</dbReference>
<keyword evidence="2" id="KW-1277">Toxin-antitoxin system</keyword>
<keyword evidence="10" id="KW-1185">Reference proteome</keyword>
<dbReference type="InterPro" id="IPR050556">
    <property type="entry name" value="Type_II_TA_system_RNase"/>
</dbReference>
<protein>
    <submittedName>
        <fullName evidence="9">Ribonuclease VapC</fullName>
        <ecNumber evidence="9">3.1.-.-</ecNumber>
    </submittedName>
</protein>
<name>A0A1G5SKC1_9PROT</name>
<dbReference type="OrthoDB" id="532510at2"/>
<evidence type="ECO:0000256" key="7">
    <source>
        <dbReference type="ARBA" id="ARBA00038093"/>
    </source>
</evidence>
<gene>
    <name evidence="9" type="primary">vapC</name>
    <name evidence="9" type="ORF">NSMM_800013</name>
</gene>
<keyword evidence="4" id="KW-0479">Metal-binding</keyword>
<dbReference type="GO" id="GO:0046872">
    <property type="term" value="F:metal ion binding"/>
    <property type="evidence" value="ECO:0007669"/>
    <property type="project" value="UniProtKB-KW"/>
</dbReference>
<evidence type="ECO:0000313" key="9">
    <source>
        <dbReference type="EMBL" id="SCZ86819.1"/>
    </source>
</evidence>
<dbReference type="Gene3D" id="3.40.50.1010">
    <property type="entry name" value="5'-nuclease"/>
    <property type="match status" value="1"/>
</dbReference>
<sequence length="124" mass="13749">MAHYLIDTCILIDFFRGNEKAAQFLEGLETPPFLSALTVAELYAGVREGKERTLLDNLVQHFPVIPLNDEAAIKGGLYRRQYGKSHGVGIVDALLASSAECKNLVLATCNVKHFPMMESVYCPY</sequence>
<evidence type="ECO:0000256" key="2">
    <source>
        <dbReference type="ARBA" id="ARBA00022649"/>
    </source>
</evidence>
<reference evidence="9 10" key="1">
    <citation type="submission" date="2016-10" db="EMBL/GenBank/DDBJ databases">
        <authorList>
            <person name="de Groot N.N."/>
        </authorList>
    </citation>
    <scope>NUCLEOTIDE SEQUENCE [LARGE SCALE GENOMIC DNA]</scope>
    <source>
        <strain evidence="9">1</strain>
    </source>
</reference>
<dbReference type="GO" id="GO:0016787">
    <property type="term" value="F:hydrolase activity"/>
    <property type="evidence" value="ECO:0007669"/>
    <property type="project" value="UniProtKB-KW"/>
</dbReference>
<dbReference type="EC" id="3.1.-.-" evidence="9"/>
<dbReference type="InterPro" id="IPR029060">
    <property type="entry name" value="PIN-like_dom_sf"/>
</dbReference>
<comment type="cofactor">
    <cofactor evidence="1">
        <name>Mg(2+)</name>
        <dbReference type="ChEBI" id="CHEBI:18420"/>
    </cofactor>
</comment>
<evidence type="ECO:0000256" key="1">
    <source>
        <dbReference type="ARBA" id="ARBA00001946"/>
    </source>
</evidence>
<evidence type="ECO:0000256" key="3">
    <source>
        <dbReference type="ARBA" id="ARBA00022722"/>
    </source>
</evidence>
<evidence type="ECO:0000256" key="6">
    <source>
        <dbReference type="ARBA" id="ARBA00022842"/>
    </source>
</evidence>
<dbReference type="SUPFAM" id="SSF88723">
    <property type="entry name" value="PIN domain-like"/>
    <property type="match status" value="1"/>
</dbReference>
<dbReference type="STRING" id="51642.NSMM_800013"/>
<keyword evidence="5 9" id="KW-0378">Hydrolase</keyword>
<dbReference type="Pfam" id="PF01850">
    <property type="entry name" value="PIN"/>
    <property type="match status" value="1"/>
</dbReference>
<comment type="similarity">
    <text evidence="7">Belongs to the PINc/VapC protein family.</text>
</comment>
<evidence type="ECO:0000256" key="5">
    <source>
        <dbReference type="ARBA" id="ARBA00022801"/>
    </source>
</evidence>
<dbReference type="EMBL" id="FMWO01000092">
    <property type="protein sequence ID" value="SCZ86819.1"/>
    <property type="molecule type" value="Genomic_DNA"/>
</dbReference>